<evidence type="ECO:0000259" key="8">
    <source>
        <dbReference type="PROSITE" id="PS50104"/>
    </source>
</evidence>
<keyword evidence="6" id="KW-0520">NAD</keyword>
<evidence type="ECO:0000256" key="3">
    <source>
        <dbReference type="ARBA" id="ARBA00022737"/>
    </source>
</evidence>
<feature type="domain" description="TIR" evidence="8">
    <location>
        <begin position="19"/>
        <end position="185"/>
    </location>
</feature>
<dbReference type="Pfam" id="PF20160">
    <property type="entry name" value="C-JID"/>
    <property type="match status" value="1"/>
</dbReference>
<dbReference type="InterPro" id="IPR032675">
    <property type="entry name" value="LRR_dom_sf"/>
</dbReference>
<protein>
    <recommendedName>
        <fullName evidence="1">ADP-ribosyl cyclase/cyclic ADP-ribose hydrolase</fullName>
        <ecNumber evidence="1">3.2.2.6</ecNumber>
    </recommendedName>
</protein>
<dbReference type="Pfam" id="PF00931">
    <property type="entry name" value="NB-ARC"/>
    <property type="match status" value="1"/>
</dbReference>
<dbReference type="PANTHER" id="PTHR11017:SF559">
    <property type="entry name" value="DISEASE RESISTANCE PROTEIN CHL1"/>
    <property type="match status" value="1"/>
</dbReference>
<dbReference type="Gene3D" id="3.40.50.10140">
    <property type="entry name" value="Toll/interleukin-1 receptor homology (TIR) domain"/>
    <property type="match status" value="1"/>
</dbReference>
<dbReference type="InterPro" id="IPR035897">
    <property type="entry name" value="Toll_tir_struct_dom_sf"/>
</dbReference>
<dbReference type="EC" id="3.2.2.6" evidence="1"/>
<evidence type="ECO:0000256" key="7">
    <source>
        <dbReference type="ARBA" id="ARBA00047304"/>
    </source>
</evidence>
<evidence type="ECO:0000313" key="9">
    <source>
        <dbReference type="EMBL" id="MED6144810.1"/>
    </source>
</evidence>
<evidence type="ECO:0000256" key="1">
    <source>
        <dbReference type="ARBA" id="ARBA00011982"/>
    </source>
</evidence>
<dbReference type="SUPFAM" id="SSF52058">
    <property type="entry name" value="L domain-like"/>
    <property type="match status" value="1"/>
</dbReference>
<dbReference type="SUPFAM" id="SSF52540">
    <property type="entry name" value="P-loop containing nucleoside triphosphate hydrolases"/>
    <property type="match status" value="1"/>
</dbReference>
<dbReference type="InterPro" id="IPR042197">
    <property type="entry name" value="Apaf_helical"/>
</dbReference>
<keyword evidence="2" id="KW-0433">Leucine-rich repeat</keyword>
<dbReference type="InterPro" id="IPR000157">
    <property type="entry name" value="TIR_dom"/>
</dbReference>
<dbReference type="Pfam" id="PF23598">
    <property type="entry name" value="LRR_14"/>
    <property type="match status" value="1"/>
</dbReference>
<gene>
    <name evidence="9" type="ORF">PIB30_019054</name>
</gene>
<evidence type="ECO:0000256" key="6">
    <source>
        <dbReference type="ARBA" id="ARBA00023027"/>
    </source>
</evidence>
<accession>A0ABU6T7U5</accession>
<reference evidence="9 10" key="1">
    <citation type="journal article" date="2023" name="Plants (Basel)">
        <title>Bridging the Gap: Combining Genomics and Transcriptomics Approaches to Understand Stylosanthes scabra, an Orphan Legume from the Brazilian Caatinga.</title>
        <authorList>
            <person name="Ferreira-Neto J.R.C."/>
            <person name="da Silva M.D."/>
            <person name="Binneck E."/>
            <person name="de Melo N.F."/>
            <person name="da Silva R.H."/>
            <person name="de Melo A.L.T.M."/>
            <person name="Pandolfi V."/>
            <person name="Bustamante F.O."/>
            <person name="Brasileiro-Vidal A.C."/>
            <person name="Benko-Iseppon A.M."/>
        </authorList>
    </citation>
    <scope>NUCLEOTIDE SEQUENCE [LARGE SCALE GENOMIC DNA]</scope>
    <source>
        <tissue evidence="9">Leaves</tissue>
    </source>
</reference>
<dbReference type="InterPro" id="IPR044974">
    <property type="entry name" value="Disease_R_plants"/>
</dbReference>
<evidence type="ECO:0000256" key="2">
    <source>
        <dbReference type="ARBA" id="ARBA00022614"/>
    </source>
</evidence>
<keyword evidence="3" id="KW-0677">Repeat</keyword>
<sequence>MASNSTVHVGEEASSRRSWKHHVFLSFRGEDTRSGFTSHLYAALTRKGITTFIDDYNLRKGDLISDELLRSIQDSMFSVIVISPNYASSPWCLDELCKILECKSKLGQHIVPVFYGVDPSDVRNQKGIFEEAFRKHERIFGEESDKVRCWREALTQVANYSGWSTKNQSEATLVENISQSIHKILIPNLPSSINKLVGIDWRVQQVISHIGIGLNDVRYIGICGMGGIGKTTIARVVYEAIQSEFEVTYFLANVRETCEKHGIVQAQKELVGHINGSSNFNNEYDGSRIIRASLCHKKVLLVLDDINQEKQLKNLAEEQDWFGSGSRIIITTRDVHLLKIYDAHEIYNVEGLAESEAFDLFCLKAFKQRKPTEEYLDLSKQVVKHCAGLPLALEVLGSHLYGRKIEDWHSALAKLKSFPHADIFDTLKVSYDGLDFMDRDMFLDIACFFKGVEKKRVINILKGCGYHVEIGIATLIDRSLLTINKDGFLEMHDLIEEMGKHIVILESPNDPSKRSRLWSYEDINFVLSRNKGTEATHSIVVEDWVFYPKGELGEQYRERWRDLTFSNICQLKLLILDGVQAPILSYIPCSLRVLHWRCCQMKTLPFIDQYYELVEIDLSDSYNIVQFMEKLKYLNLFHCLQLKEIPDLSEAPNLEILTLGFCGKLNYFPSYLTRHKSLVELILFRCVSLETLASKLDMGSLQELNLGFCSSMRKLPEFGECMKHLSILSLSGTAIEELPTTIGSLVGLKKLHLEHCERLIFLPDSIQKLKLLKHLYLSYSPNVLQSLHFLSSLTSLATLRLSGSFLTSQESSSSYNLGNLVSLTDLELSENNFVRVPINIHQLPRLRCLNLDYCPNLKVLPELPSSIRELSAQDCESLDSWRNSNVISKVCCDFAASANHDTDGLLQMWVAHKEIPSWFVHQEQGNGVSVTLPHNETMALALCFQLCPKESSLKFPEFLLLPTVICNGKEFIKKCLAGNYDTSHSHHFILCFTSDYFIDHNCQDYRFELISPSHSKMELQISGARWVCKQDIQDFKRGNK</sequence>
<dbReference type="InterPro" id="IPR002182">
    <property type="entry name" value="NB-ARC"/>
</dbReference>
<comment type="caution">
    <text evidence="9">The sequence shown here is derived from an EMBL/GenBank/DDBJ whole genome shotgun (WGS) entry which is preliminary data.</text>
</comment>
<comment type="catalytic activity">
    <reaction evidence="7">
        <text>NAD(+) + H2O = ADP-D-ribose + nicotinamide + H(+)</text>
        <dbReference type="Rhea" id="RHEA:16301"/>
        <dbReference type="ChEBI" id="CHEBI:15377"/>
        <dbReference type="ChEBI" id="CHEBI:15378"/>
        <dbReference type="ChEBI" id="CHEBI:17154"/>
        <dbReference type="ChEBI" id="CHEBI:57540"/>
        <dbReference type="ChEBI" id="CHEBI:57967"/>
        <dbReference type="EC" id="3.2.2.6"/>
    </reaction>
    <physiologicalReaction direction="left-to-right" evidence="7">
        <dbReference type="Rhea" id="RHEA:16302"/>
    </physiologicalReaction>
</comment>
<proteinExistence type="predicted"/>
<organism evidence="9 10">
    <name type="scientific">Stylosanthes scabra</name>
    <dbReference type="NCBI Taxonomy" id="79078"/>
    <lineage>
        <taxon>Eukaryota</taxon>
        <taxon>Viridiplantae</taxon>
        <taxon>Streptophyta</taxon>
        <taxon>Embryophyta</taxon>
        <taxon>Tracheophyta</taxon>
        <taxon>Spermatophyta</taxon>
        <taxon>Magnoliopsida</taxon>
        <taxon>eudicotyledons</taxon>
        <taxon>Gunneridae</taxon>
        <taxon>Pentapetalae</taxon>
        <taxon>rosids</taxon>
        <taxon>fabids</taxon>
        <taxon>Fabales</taxon>
        <taxon>Fabaceae</taxon>
        <taxon>Papilionoideae</taxon>
        <taxon>50 kb inversion clade</taxon>
        <taxon>dalbergioids sensu lato</taxon>
        <taxon>Dalbergieae</taxon>
        <taxon>Pterocarpus clade</taxon>
        <taxon>Stylosanthes</taxon>
    </lineage>
</organism>
<dbReference type="SUPFAM" id="SSF52200">
    <property type="entry name" value="Toll/Interleukin receptor TIR domain"/>
    <property type="match status" value="1"/>
</dbReference>
<dbReference type="InterPro" id="IPR058192">
    <property type="entry name" value="WHD_ROQ1-like"/>
</dbReference>
<evidence type="ECO:0000313" key="10">
    <source>
        <dbReference type="Proteomes" id="UP001341840"/>
    </source>
</evidence>
<dbReference type="Proteomes" id="UP001341840">
    <property type="component" value="Unassembled WGS sequence"/>
</dbReference>
<evidence type="ECO:0000256" key="4">
    <source>
        <dbReference type="ARBA" id="ARBA00022801"/>
    </source>
</evidence>
<dbReference type="SMART" id="SM00255">
    <property type="entry name" value="TIR"/>
    <property type="match status" value="1"/>
</dbReference>
<keyword evidence="5" id="KW-0611">Plant defense</keyword>
<dbReference type="PANTHER" id="PTHR11017">
    <property type="entry name" value="LEUCINE-RICH REPEAT-CONTAINING PROTEIN"/>
    <property type="match status" value="1"/>
</dbReference>
<keyword evidence="10" id="KW-1185">Reference proteome</keyword>
<name>A0ABU6T7U5_9FABA</name>
<dbReference type="InterPro" id="IPR045344">
    <property type="entry name" value="C-JID"/>
</dbReference>
<dbReference type="Gene3D" id="3.80.10.10">
    <property type="entry name" value="Ribonuclease Inhibitor"/>
    <property type="match status" value="2"/>
</dbReference>
<dbReference type="InterPro" id="IPR055414">
    <property type="entry name" value="LRR_R13L4/SHOC2-like"/>
</dbReference>
<dbReference type="Pfam" id="PF23282">
    <property type="entry name" value="WHD_ROQ1"/>
    <property type="match status" value="1"/>
</dbReference>
<dbReference type="EMBL" id="JASCZI010090679">
    <property type="protein sequence ID" value="MED6144810.1"/>
    <property type="molecule type" value="Genomic_DNA"/>
</dbReference>
<dbReference type="Pfam" id="PF01582">
    <property type="entry name" value="TIR"/>
    <property type="match status" value="1"/>
</dbReference>
<keyword evidence="4" id="KW-0378">Hydrolase</keyword>
<dbReference type="Gene3D" id="1.10.8.430">
    <property type="entry name" value="Helical domain of apoptotic protease-activating factors"/>
    <property type="match status" value="1"/>
</dbReference>
<dbReference type="PRINTS" id="PR00364">
    <property type="entry name" value="DISEASERSIST"/>
</dbReference>
<dbReference type="InterPro" id="IPR027417">
    <property type="entry name" value="P-loop_NTPase"/>
</dbReference>
<evidence type="ECO:0000256" key="5">
    <source>
        <dbReference type="ARBA" id="ARBA00022821"/>
    </source>
</evidence>
<dbReference type="Gene3D" id="3.40.50.300">
    <property type="entry name" value="P-loop containing nucleotide triphosphate hydrolases"/>
    <property type="match status" value="1"/>
</dbReference>
<dbReference type="PROSITE" id="PS50104">
    <property type="entry name" value="TIR"/>
    <property type="match status" value="1"/>
</dbReference>